<evidence type="ECO:0000256" key="2">
    <source>
        <dbReference type="SAM" id="Phobius"/>
    </source>
</evidence>
<feature type="compositionally biased region" description="Gly residues" evidence="1">
    <location>
        <begin position="381"/>
        <end position="390"/>
    </location>
</feature>
<keyword evidence="2" id="KW-0812">Transmembrane</keyword>
<feature type="compositionally biased region" description="Low complexity" evidence="1">
    <location>
        <begin position="96"/>
        <end position="107"/>
    </location>
</feature>
<evidence type="ECO:0000256" key="1">
    <source>
        <dbReference type="SAM" id="MobiDB-lite"/>
    </source>
</evidence>
<dbReference type="AlphaFoldDB" id="E1F728"/>
<proteinExistence type="predicted"/>
<evidence type="ECO:0000313" key="4">
    <source>
        <dbReference type="Proteomes" id="UP000008974"/>
    </source>
</evidence>
<feature type="region of interest" description="Disordered" evidence="1">
    <location>
        <begin position="471"/>
        <end position="490"/>
    </location>
</feature>
<dbReference type="VEuPathDB" id="GiardiaDB:GLP15_2260"/>
<feature type="transmembrane region" description="Helical" evidence="2">
    <location>
        <begin position="200"/>
        <end position="224"/>
    </location>
</feature>
<dbReference type="EMBL" id="ACVC01000211">
    <property type="protein sequence ID" value="EFO61700.1"/>
    <property type="molecule type" value="Genomic_DNA"/>
</dbReference>
<dbReference type="Proteomes" id="UP000008974">
    <property type="component" value="Unassembled WGS sequence"/>
</dbReference>
<feature type="compositionally biased region" description="Basic and acidic residues" evidence="1">
    <location>
        <begin position="268"/>
        <end position="285"/>
    </location>
</feature>
<name>E1F728_GIAIA</name>
<feature type="compositionally biased region" description="Basic and acidic residues" evidence="1">
    <location>
        <begin position="295"/>
        <end position="325"/>
    </location>
</feature>
<gene>
    <name evidence="3" type="ORF">GLP15_2260</name>
</gene>
<comment type="caution">
    <text evidence="3">The sequence shown here is derived from an EMBL/GenBank/DDBJ whole genome shotgun (WGS) entry which is preliminary data.</text>
</comment>
<organism evidence="3 4">
    <name type="scientific">Giardia intestinalis (strain P15)</name>
    <name type="common">Giardia lamblia</name>
    <dbReference type="NCBI Taxonomy" id="658858"/>
    <lineage>
        <taxon>Eukaryota</taxon>
        <taxon>Metamonada</taxon>
        <taxon>Diplomonadida</taxon>
        <taxon>Hexamitidae</taxon>
        <taxon>Giardiinae</taxon>
        <taxon>Giardia</taxon>
    </lineage>
</organism>
<feature type="compositionally biased region" description="Low complexity" evidence="1">
    <location>
        <begin position="477"/>
        <end position="490"/>
    </location>
</feature>
<keyword evidence="2" id="KW-1133">Transmembrane helix</keyword>
<sequence>MVENGPGGRWLEMTRLGAAWATGEAARGEHACQAAVDTWAACRPGSSGRPQSSQAEPAAQKTRGVSRRVQALQRLVGHSARRPLSDREGSPGWQHSSSAASRARGPAPACPPPRSSGSMQTNRAAWARLSPAAAAGVLGNIKKLLCNTSASPRAYVKRSVACASPGQRVLRRRPGRASCSTWRTETSRQQTPAKAFVQGLYIFNFTLFIGLFLVLSALLLDGLWGDDGGGTRLHSARARKAGRLCPEAGGDGREPRRAAAAPPPVRAPDGHRLEEDRLRAVRGPEQDLPLVPRDALAEHPQREDDRRGPQGHQGDDHRRGQRPEHPGPGLLPPGPRPLRGEVPAPGAADDVQQRAPHPGRPRRPGGARGGAAAPHVQPEGGQAGEGGAPRGGRRAPPPLRPRLCRASADAGRRGAGLCGARASAPHAPGCFVLGLPPGALPVQVGQGLLGPPVAFAYMPCFPPAGHGGASSVGSRSAPAWAEACPARAED</sequence>
<keyword evidence="2" id="KW-0472">Membrane</keyword>
<accession>E1F728</accession>
<feature type="region of interest" description="Disordered" evidence="1">
    <location>
        <begin position="244"/>
        <end position="404"/>
    </location>
</feature>
<reference evidence="3 4" key="1">
    <citation type="journal article" date="2010" name="BMC Genomics">
        <title>Genome analysis and comparative genomics of a Giardia intestinalis assemblage E isolate.</title>
        <authorList>
            <person name="Jerlstrom-Hultqvist J."/>
            <person name="Franzen O."/>
            <person name="Ankarklev J."/>
            <person name="Xu F."/>
            <person name="Nohynkova E."/>
            <person name="Andersson J.O."/>
            <person name="Svard S.G."/>
            <person name="Andersson B."/>
        </authorList>
    </citation>
    <scope>NUCLEOTIDE SEQUENCE [LARGE SCALE GENOMIC DNA]</scope>
    <source>
        <strain evidence="3 4">P15</strain>
    </source>
</reference>
<feature type="compositionally biased region" description="Low complexity" evidence="1">
    <location>
        <begin position="370"/>
        <end position="380"/>
    </location>
</feature>
<feature type="region of interest" description="Disordered" evidence="1">
    <location>
        <begin position="42"/>
        <end position="122"/>
    </location>
</feature>
<evidence type="ECO:0000313" key="3">
    <source>
        <dbReference type="EMBL" id="EFO61700.1"/>
    </source>
</evidence>
<protein>
    <submittedName>
        <fullName evidence="3">Uncharacterized protein</fullName>
    </submittedName>
</protein>